<dbReference type="Gene3D" id="1.10.8.330">
    <property type="entry name" value="PG0816-like"/>
    <property type="match status" value="1"/>
</dbReference>
<name>A0A060R7T8_9BACT</name>
<organism evidence="1 2">
    <name type="scientific">Mucinivorans hirudinis</name>
    <dbReference type="NCBI Taxonomy" id="1433126"/>
    <lineage>
        <taxon>Bacteria</taxon>
        <taxon>Pseudomonadati</taxon>
        <taxon>Bacteroidota</taxon>
        <taxon>Bacteroidia</taxon>
        <taxon>Bacteroidales</taxon>
        <taxon>Rikenellaceae</taxon>
        <taxon>Mucinivorans</taxon>
    </lineage>
</organism>
<protein>
    <recommendedName>
        <fullName evidence="3">DUF1896 domain-containing protein</fullName>
    </recommendedName>
</protein>
<dbReference type="EMBL" id="HG934468">
    <property type="protein sequence ID" value="CDN31337.1"/>
    <property type="molecule type" value="Genomic_DNA"/>
</dbReference>
<sequence length="148" mass="16930">MMKQNNNKIEFSYYELSLLSYLRENHPDKADDIAFIKSRADAAGEAYQMAFENGGDVQQCIDAANRVLYQGLHFSKYNTVVSVLLQEFSGEVPQSDVFSTAKRLLPQLEEVFAKFTFSDIFGYSEDFQPLYTELTGVIQLIWEENGKL</sequence>
<dbReference type="Pfam" id="PF08989">
    <property type="entry name" value="DUF1896"/>
    <property type="match status" value="1"/>
</dbReference>
<evidence type="ECO:0000313" key="1">
    <source>
        <dbReference type="EMBL" id="CDN31337.1"/>
    </source>
</evidence>
<dbReference type="Gene3D" id="1.10.8.340">
    <property type="entry name" value="PG0816-like"/>
    <property type="match status" value="1"/>
</dbReference>
<dbReference type="AlphaFoldDB" id="A0A060R7T8"/>
<evidence type="ECO:0008006" key="3">
    <source>
        <dbReference type="Google" id="ProtNLM"/>
    </source>
</evidence>
<dbReference type="HOGENOM" id="CLU_116247_0_0_10"/>
<dbReference type="InterPro" id="IPR015082">
    <property type="entry name" value="DUF1896"/>
</dbReference>
<gene>
    <name evidence="1" type="ORF">BN938_1244</name>
</gene>
<dbReference type="KEGG" id="rbc:BN938_1244"/>
<proteinExistence type="predicted"/>
<reference evidence="1 2" key="1">
    <citation type="journal article" date="2015" name="Genome Announc.">
        <title>Complete Genome Sequence of the Novel Leech Symbiont Mucinivorans hirudinis M3T.</title>
        <authorList>
            <person name="Nelson M.C."/>
            <person name="Bomar L."/>
            <person name="Graf J."/>
        </authorList>
    </citation>
    <scope>NUCLEOTIDE SEQUENCE [LARGE SCALE GENOMIC DNA]</scope>
    <source>
        <strain evidence="2">M3</strain>
    </source>
</reference>
<keyword evidence="2" id="KW-1185">Reference proteome</keyword>
<evidence type="ECO:0000313" key="2">
    <source>
        <dbReference type="Proteomes" id="UP000027616"/>
    </source>
</evidence>
<dbReference type="InterPro" id="IPR036297">
    <property type="entry name" value="PG0816-like_sf"/>
</dbReference>
<dbReference type="STRING" id="1433126.BN938_1244"/>
<dbReference type="eggNOG" id="ENOG502Z84G">
    <property type="taxonomic scope" value="Bacteria"/>
</dbReference>
<accession>A0A060R7T8</accession>
<dbReference type="SUPFAM" id="SSF140753">
    <property type="entry name" value="PG0816-like"/>
    <property type="match status" value="1"/>
</dbReference>
<dbReference type="Proteomes" id="UP000027616">
    <property type="component" value="Chromosome I"/>
</dbReference>